<evidence type="ECO:0008006" key="3">
    <source>
        <dbReference type="Google" id="ProtNLM"/>
    </source>
</evidence>
<reference evidence="1" key="2">
    <citation type="submission" date="2022-01" db="EMBL/GenBank/DDBJ databases">
        <authorList>
            <person name="Yamashiro T."/>
            <person name="Shiraishi A."/>
            <person name="Satake H."/>
            <person name="Nakayama K."/>
        </authorList>
    </citation>
    <scope>NUCLEOTIDE SEQUENCE</scope>
</reference>
<reference evidence="1" key="1">
    <citation type="journal article" date="2022" name="Int. J. Mol. Sci.">
        <title>Draft Genome of Tanacetum Coccineum: Genomic Comparison of Closely Related Tanacetum-Family Plants.</title>
        <authorList>
            <person name="Yamashiro T."/>
            <person name="Shiraishi A."/>
            <person name="Nakayama K."/>
            <person name="Satake H."/>
        </authorList>
    </citation>
    <scope>NUCLEOTIDE SEQUENCE</scope>
</reference>
<evidence type="ECO:0000313" key="1">
    <source>
        <dbReference type="EMBL" id="GJU08647.1"/>
    </source>
</evidence>
<dbReference type="PANTHER" id="PTHR15503">
    <property type="entry name" value="LDOC1 RELATED"/>
    <property type="match status" value="1"/>
</dbReference>
<dbReference type="InterPro" id="IPR043502">
    <property type="entry name" value="DNA/RNA_pol_sf"/>
</dbReference>
<protein>
    <recommendedName>
        <fullName evidence="3">Reverse transcriptase domain-containing protein</fullName>
    </recommendedName>
</protein>
<dbReference type="Proteomes" id="UP001151760">
    <property type="component" value="Unassembled WGS sequence"/>
</dbReference>
<dbReference type="EMBL" id="BQNB010021652">
    <property type="protein sequence ID" value="GJU08647.1"/>
    <property type="molecule type" value="Genomic_DNA"/>
</dbReference>
<dbReference type="Gene3D" id="3.10.10.10">
    <property type="entry name" value="HIV Type 1 Reverse Transcriptase, subunit A, domain 1"/>
    <property type="match status" value="1"/>
</dbReference>
<proteinExistence type="predicted"/>
<organism evidence="1 2">
    <name type="scientific">Tanacetum coccineum</name>
    <dbReference type="NCBI Taxonomy" id="301880"/>
    <lineage>
        <taxon>Eukaryota</taxon>
        <taxon>Viridiplantae</taxon>
        <taxon>Streptophyta</taxon>
        <taxon>Embryophyta</taxon>
        <taxon>Tracheophyta</taxon>
        <taxon>Spermatophyta</taxon>
        <taxon>Magnoliopsida</taxon>
        <taxon>eudicotyledons</taxon>
        <taxon>Gunneridae</taxon>
        <taxon>Pentapetalae</taxon>
        <taxon>asterids</taxon>
        <taxon>campanulids</taxon>
        <taxon>Asterales</taxon>
        <taxon>Asteraceae</taxon>
        <taxon>Asteroideae</taxon>
        <taxon>Anthemideae</taxon>
        <taxon>Anthemidinae</taxon>
        <taxon>Tanacetum</taxon>
    </lineage>
</organism>
<sequence length="271" mass="30665">MISLGLQVEFFEGWKPLSPLQLAVEENPQPCMLTIMNLLNHPIDYDLMPIELSNVDAIIGMDWLTKYYAVIVCDEKLVYSEVSTDRMPEVFPEDIPGLQTTRQGKFKIDLPPSVASMARSPDRLAPSEIKELSNQLQELSDKGFIRPSSYLEELQSCLLKRMDPSICSLRVPSDAFGLTNAPTIFMDLMNRVNVVVDALIRKERINTLRARALVMTINLNLPSQILNAQVKEMREENVKEENFCGTDKEFETRPMELSILGIGVGYHALET</sequence>
<name>A0ABQ5J7Z6_9ASTR</name>
<accession>A0ABQ5J7Z6</accession>
<evidence type="ECO:0000313" key="2">
    <source>
        <dbReference type="Proteomes" id="UP001151760"/>
    </source>
</evidence>
<dbReference type="Pfam" id="PF08284">
    <property type="entry name" value="RVP_2"/>
    <property type="match status" value="1"/>
</dbReference>
<dbReference type="SUPFAM" id="SSF56672">
    <property type="entry name" value="DNA/RNA polymerases"/>
    <property type="match status" value="1"/>
</dbReference>
<keyword evidence="2" id="KW-1185">Reference proteome</keyword>
<dbReference type="PANTHER" id="PTHR15503:SF45">
    <property type="entry name" value="RNA-DIRECTED DNA POLYMERASE HOMOLOG"/>
    <property type="match status" value="1"/>
</dbReference>
<gene>
    <name evidence="1" type="ORF">Tco_1125077</name>
</gene>
<dbReference type="InterPro" id="IPR032567">
    <property type="entry name" value="RTL1-rel"/>
</dbReference>
<comment type="caution">
    <text evidence="1">The sequence shown here is derived from an EMBL/GenBank/DDBJ whole genome shotgun (WGS) entry which is preliminary data.</text>
</comment>